<dbReference type="SMART" id="SM00516">
    <property type="entry name" value="SEC14"/>
    <property type="match status" value="1"/>
</dbReference>
<reference evidence="2 3" key="1">
    <citation type="submission" date="2022-09" db="EMBL/GenBank/DDBJ databases">
        <authorList>
            <person name="Palmer J.M."/>
        </authorList>
    </citation>
    <scope>NUCLEOTIDE SEQUENCE [LARGE SCALE GENOMIC DNA]</scope>
    <source>
        <strain evidence="2 3">DSM 7382</strain>
    </source>
</reference>
<dbReference type="Pfam" id="PF00650">
    <property type="entry name" value="CRAL_TRIO"/>
    <property type="match status" value="1"/>
</dbReference>
<dbReference type="AlphaFoldDB" id="A0AAW0GAE0"/>
<dbReference type="InterPro" id="IPR052578">
    <property type="entry name" value="PI_Transfer_CRAL-TRIO"/>
</dbReference>
<name>A0AAW0GAE0_9APHY</name>
<evidence type="ECO:0000259" key="1">
    <source>
        <dbReference type="PROSITE" id="PS50191"/>
    </source>
</evidence>
<dbReference type="InterPro" id="IPR036273">
    <property type="entry name" value="CRAL/TRIO_N_dom_sf"/>
</dbReference>
<dbReference type="Proteomes" id="UP001385951">
    <property type="component" value="Unassembled WGS sequence"/>
</dbReference>
<dbReference type="CDD" id="cd00170">
    <property type="entry name" value="SEC14"/>
    <property type="match status" value="1"/>
</dbReference>
<organism evidence="2 3">
    <name type="scientific">Cerrena zonata</name>
    <dbReference type="NCBI Taxonomy" id="2478898"/>
    <lineage>
        <taxon>Eukaryota</taxon>
        <taxon>Fungi</taxon>
        <taxon>Dikarya</taxon>
        <taxon>Basidiomycota</taxon>
        <taxon>Agaricomycotina</taxon>
        <taxon>Agaricomycetes</taxon>
        <taxon>Polyporales</taxon>
        <taxon>Cerrenaceae</taxon>
        <taxon>Cerrena</taxon>
    </lineage>
</organism>
<evidence type="ECO:0000313" key="2">
    <source>
        <dbReference type="EMBL" id="KAK7690593.1"/>
    </source>
</evidence>
<gene>
    <name evidence="2" type="ORF">QCA50_005692</name>
</gene>
<dbReference type="SUPFAM" id="SSF46938">
    <property type="entry name" value="CRAL/TRIO N-terminal domain"/>
    <property type="match status" value="1"/>
</dbReference>
<dbReference type="InterPro" id="IPR011074">
    <property type="entry name" value="CRAL/TRIO_N_dom"/>
</dbReference>
<dbReference type="SUPFAM" id="SSF52087">
    <property type="entry name" value="CRAL/TRIO domain"/>
    <property type="match status" value="1"/>
</dbReference>
<dbReference type="PROSITE" id="PS50191">
    <property type="entry name" value="CRAL_TRIO"/>
    <property type="match status" value="1"/>
</dbReference>
<accession>A0AAW0GAE0</accession>
<proteinExistence type="predicted"/>
<dbReference type="InterPro" id="IPR036865">
    <property type="entry name" value="CRAL-TRIO_dom_sf"/>
</dbReference>
<dbReference type="InterPro" id="IPR001251">
    <property type="entry name" value="CRAL-TRIO_dom"/>
</dbReference>
<protein>
    <recommendedName>
        <fullName evidence="1">CRAL-TRIO domain-containing protein</fullName>
    </recommendedName>
</protein>
<dbReference type="GO" id="GO:0008526">
    <property type="term" value="F:phosphatidylinositol transfer activity"/>
    <property type="evidence" value="ECO:0007669"/>
    <property type="project" value="TreeGrafter"/>
</dbReference>
<dbReference type="Pfam" id="PF03765">
    <property type="entry name" value="CRAL_TRIO_N"/>
    <property type="match status" value="1"/>
</dbReference>
<dbReference type="Gene3D" id="3.40.525.10">
    <property type="entry name" value="CRAL-TRIO lipid binding domain"/>
    <property type="match status" value="1"/>
</dbReference>
<evidence type="ECO:0000313" key="3">
    <source>
        <dbReference type="Proteomes" id="UP001385951"/>
    </source>
</evidence>
<sequence>MPQAYVPVVPPNLADASHVKPQGTDLTDKQRAEFEKVLTYFSQENYQLPEVEEEKASLSDEEKCWLSFECMLRYLRATKWAGSDAAIKRIEGTLRWRREFGFYDKLTAEYVEPEAVTGKMVIFGFDVDGRPALYLCPSRQNTNEGTGQIEFTFWMLERVIDLMGPGIENLDLMINFADKAKNPTLGVARTVLSHLQTHYPEHLGKAIIINLPFLVNAFFKVITPFVDPVTRPKMRFNPEIVKEGIFTQDACWKEFGGDVEFVYEHDKYWPALVGLVNERKKKRMERWKALGGRVGLKEWDMRSEGEEEELEKVEVEHVQVCCYCRVGKAAYRSRD</sequence>
<dbReference type="EMBL" id="JASBNA010000006">
    <property type="protein sequence ID" value="KAK7690593.1"/>
    <property type="molecule type" value="Genomic_DNA"/>
</dbReference>
<dbReference type="PANTHER" id="PTHR45824:SF29">
    <property type="entry name" value="GH16843P"/>
    <property type="match status" value="1"/>
</dbReference>
<comment type="caution">
    <text evidence="2">The sequence shown here is derived from an EMBL/GenBank/DDBJ whole genome shotgun (WGS) entry which is preliminary data.</text>
</comment>
<dbReference type="PANTHER" id="PTHR45824">
    <property type="entry name" value="GH16843P"/>
    <property type="match status" value="1"/>
</dbReference>
<keyword evidence="3" id="KW-1185">Reference proteome</keyword>
<feature type="domain" description="CRAL-TRIO" evidence="1">
    <location>
        <begin position="104"/>
        <end position="263"/>
    </location>
</feature>